<evidence type="ECO:0000313" key="1">
    <source>
        <dbReference type="EMBL" id="RLL32193.1"/>
    </source>
</evidence>
<comment type="caution">
    <text evidence="1">The sequence shown here is derived from an EMBL/GenBank/DDBJ whole genome shotgun (WGS) entry which is preliminary data.</text>
</comment>
<dbReference type="AlphaFoldDB" id="A0A498CTB4"/>
<gene>
    <name evidence="1" type="ORF">D9K80_14210</name>
</gene>
<reference evidence="1 2" key="1">
    <citation type="submission" date="2018-09" db="EMBL/GenBank/DDBJ databases">
        <title>The draft genome of Acinetobacter sp. strains.</title>
        <authorList>
            <person name="Qin J."/>
            <person name="Feng Y."/>
            <person name="Zong Z."/>
        </authorList>
    </citation>
    <scope>NUCLEOTIDE SEQUENCE [LARGE SCALE GENOMIC DNA]</scope>
    <source>
        <strain evidence="1 2">WCHAc060003</strain>
    </source>
</reference>
<name>A0A498CTB4_9GAMM</name>
<dbReference type="Proteomes" id="UP000267166">
    <property type="component" value="Unassembled WGS sequence"/>
</dbReference>
<organism evidence="1 2">
    <name type="scientific">Acinetobacter cumulans</name>
    <dbReference type="NCBI Taxonomy" id="2136182"/>
    <lineage>
        <taxon>Bacteria</taxon>
        <taxon>Pseudomonadati</taxon>
        <taxon>Pseudomonadota</taxon>
        <taxon>Gammaproteobacteria</taxon>
        <taxon>Moraxellales</taxon>
        <taxon>Moraxellaceae</taxon>
        <taxon>Acinetobacter</taxon>
    </lineage>
</organism>
<protein>
    <submittedName>
        <fullName evidence="1">Uncharacterized protein</fullName>
    </submittedName>
</protein>
<dbReference type="RefSeq" id="WP_121594785.1">
    <property type="nucleotide sequence ID" value="NZ_RCHD01000040.1"/>
</dbReference>
<dbReference type="EMBL" id="RCHD01000040">
    <property type="protein sequence ID" value="RLL32193.1"/>
    <property type="molecule type" value="Genomic_DNA"/>
</dbReference>
<sequence>MAVLFEFDPFDHPTQLSKIGNWVITFLSPADEQQDIQLAITYVLPRQANDQLQARRIIINSTTNEQRWLIEKIECFDSAQNTELDLLPTTPEAQQVLDTVIQEFARYDVQLQLINE</sequence>
<proteinExistence type="predicted"/>
<evidence type="ECO:0000313" key="2">
    <source>
        <dbReference type="Proteomes" id="UP000267166"/>
    </source>
</evidence>
<accession>A0A498CTB4</accession>